<organism evidence="2 3">
    <name type="scientific">Malus domestica</name>
    <name type="common">Apple</name>
    <name type="synonym">Pyrus malus</name>
    <dbReference type="NCBI Taxonomy" id="3750"/>
    <lineage>
        <taxon>Eukaryota</taxon>
        <taxon>Viridiplantae</taxon>
        <taxon>Streptophyta</taxon>
        <taxon>Embryophyta</taxon>
        <taxon>Tracheophyta</taxon>
        <taxon>Spermatophyta</taxon>
        <taxon>Magnoliopsida</taxon>
        <taxon>eudicotyledons</taxon>
        <taxon>Gunneridae</taxon>
        <taxon>Pentapetalae</taxon>
        <taxon>rosids</taxon>
        <taxon>fabids</taxon>
        <taxon>Rosales</taxon>
        <taxon>Rosaceae</taxon>
        <taxon>Amygdaloideae</taxon>
        <taxon>Maleae</taxon>
        <taxon>Malus</taxon>
    </lineage>
</organism>
<evidence type="ECO:0000313" key="2">
    <source>
        <dbReference type="EMBL" id="RXH74846.1"/>
    </source>
</evidence>
<proteinExistence type="predicted"/>
<comment type="caution">
    <text evidence="2">The sequence shown here is derived from an EMBL/GenBank/DDBJ whole genome shotgun (WGS) entry which is preliminary data.</text>
</comment>
<dbReference type="InterPro" id="IPR036397">
    <property type="entry name" value="RNaseH_sf"/>
</dbReference>
<accession>A0A498HTT1</accession>
<gene>
    <name evidence="2" type="ORF">DVH24_029567</name>
</gene>
<protein>
    <recommendedName>
        <fullName evidence="1">RNase H type-1 domain-containing protein</fullName>
    </recommendedName>
</protein>
<dbReference type="Pfam" id="PF13456">
    <property type="entry name" value="RVT_3"/>
    <property type="match status" value="1"/>
</dbReference>
<reference evidence="2 3" key="1">
    <citation type="submission" date="2018-10" db="EMBL/GenBank/DDBJ databases">
        <title>A high-quality apple genome assembly.</title>
        <authorList>
            <person name="Hu J."/>
        </authorList>
    </citation>
    <scope>NUCLEOTIDE SEQUENCE [LARGE SCALE GENOMIC DNA]</scope>
    <source>
        <strain evidence="3">cv. HFTH1</strain>
        <tissue evidence="2">Young leaf</tissue>
    </source>
</reference>
<dbReference type="InterPro" id="IPR052929">
    <property type="entry name" value="RNase_H-like_EbsB-rel"/>
</dbReference>
<dbReference type="PANTHER" id="PTHR47074">
    <property type="entry name" value="BNAC02G40300D PROTEIN"/>
    <property type="match status" value="1"/>
</dbReference>
<dbReference type="Proteomes" id="UP000290289">
    <property type="component" value="Chromosome 15"/>
</dbReference>
<dbReference type="Gene3D" id="3.30.420.10">
    <property type="entry name" value="Ribonuclease H-like superfamily/Ribonuclease H"/>
    <property type="match status" value="1"/>
</dbReference>
<dbReference type="GO" id="GO:0003676">
    <property type="term" value="F:nucleic acid binding"/>
    <property type="evidence" value="ECO:0007669"/>
    <property type="project" value="InterPro"/>
</dbReference>
<dbReference type="EMBL" id="RDQH01000341">
    <property type="protein sequence ID" value="RXH74846.1"/>
    <property type="molecule type" value="Genomic_DNA"/>
</dbReference>
<dbReference type="GO" id="GO:0004523">
    <property type="term" value="F:RNA-DNA hybrid ribonuclease activity"/>
    <property type="evidence" value="ECO:0007669"/>
    <property type="project" value="InterPro"/>
</dbReference>
<evidence type="ECO:0000313" key="3">
    <source>
        <dbReference type="Proteomes" id="UP000290289"/>
    </source>
</evidence>
<dbReference type="InterPro" id="IPR044730">
    <property type="entry name" value="RNase_H-like_dom_plant"/>
</dbReference>
<dbReference type="CDD" id="cd06222">
    <property type="entry name" value="RNase_H_like"/>
    <property type="match status" value="1"/>
</dbReference>
<dbReference type="PANTHER" id="PTHR47074:SF48">
    <property type="entry name" value="POLYNUCLEOTIDYL TRANSFERASE, RIBONUCLEASE H-LIKE SUPERFAMILY PROTEIN"/>
    <property type="match status" value="1"/>
</dbReference>
<dbReference type="AlphaFoldDB" id="A0A498HTT1"/>
<keyword evidence="3" id="KW-1185">Reference proteome</keyword>
<sequence>MLLAAGGEGDLLFNKAASAVCATLMVCRERGFAEVEIESNAQGLIRMLNEEYVIDATLECLLHDIRVLASQVGRVSFVFVKRKGNVAAHAVASHVTLKRGSFCWDAHGPEFLFNILAEDVNIPIRI</sequence>
<evidence type="ECO:0000259" key="1">
    <source>
        <dbReference type="Pfam" id="PF13456"/>
    </source>
</evidence>
<name>A0A498HTT1_MALDO</name>
<feature type="domain" description="RNase H type-1" evidence="1">
    <location>
        <begin position="18"/>
        <end position="94"/>
    </location>
</feature>
<dbReference type="InterPro" id="IPR002156">
    <property type="entry name" value="RNaseH_domain"/>
</dbReference>